<keyword evidence="2" id="KW-0547">Nucleotide-binding</keyword>
<name>A0A344UXV7_9ACTN</name>
<keyword evidence="3" id="KW-0067">ATP-binding</keyword>
<dbReference type="FunFam" id="3.40.50.300:FF:000216">
    <property type="entry name" value="Type VII secretion ATPase EccA"/>
    <property type="match status" value="2"/>
</dbReference>
<evidence type="ECO:0000256" key="2">
    <source>
        <dbReference type="ARBA" id="ARBA00022741"/>
    </source>
</evidence>
<gene>
    <name evidence="6" type="primary">spoVK</name>
    <name evidence="6" type="ORF">JS278_02971</name>
</gene>
<proteinExistence type="inferred from homology"/>
<feature type="domain" description="AAA+ ATPase" evidence="5">
    <location>
        <begin position="659"/>
        <end position="798"/>
    </location>
</feature>
<dbReference type="SUPFAM" id="SSF51126">
    <property type="entry name" value="Pectin lyase-like"/>
    <property type="match status" value="1"/>
</dbReference>
<dbReference type="SUPFAM" id="SSF52540">
    <property type="entry name" value="P-loop containing nucleoside triphosphate hydrolases"/>
    <property type="match status" value="2"/>
</dbReference>
<protein>
    <submittedName>
        <fullName evidence="6">Stage V sporulation protein K</fullName>
    </submittedName>
</protein>
<dbReference type="CDD" id="cd00009">
    <property type="entry name" value="AAA"/>
    <property type="match status" value="2"/>
</dbReference>
<dbReference type="InterPro" id="IPR000641">
    <property type="entry name" value="CbxX/CfxQ"/>
</dbReference>
<feature type="region of interest" description="Disordered" evidence="4">
    <location>
        <begin position="581"/>
        <end position="620"/>
    </location>
</feature>
<dbReference type="InterPro" id="IPR027417">
    <property type="entry name" value="P-loop_NTPase"/>
</dbReference>
<dbReference type="Pfam" id="PF00004">
    <property type="entry name" value="AAA"/>
    <property type="match status" value="2"/>
</dbReference>
<dbReference type="KEGG" id="acij:JS278_02971"/>
<dbReference type="Proteomes" id="UP000251995">
    <property type="component" value="Chromosome"/>
</dbReference>
<evidence type="ECO:0000259" key="5">
    <source>
        <dbReference type="SMART" id="SM00382"/>
    </source>
</evidence>
<dbReference type="AlphaFoldDB" id="A0A344UXV7"/>
<keyword evidence="7" id="KW-1185">Reference proteome</keyword>
<dbReference type="Gene3D" id="3.40.50.300">
    <property type="entry name" value="P-loop containing nucleotide triphosphate hydrolases"/>
    <property type="match status" value="2"/>
</dbReference>
<comment type="similarity">
    <text evidence="1">Belongs to the CbxX/CfxQ family.</text>
</comment>
<evidence type="ECO:0000313" key="7">
    <source>
        <dbReference type="Proteomes" id="UP000251995"/>
    </source>
</evidence>
<evidence type="ECO:0000256" key="3">
    <source>
        <dbReference type="ARBA" id="ARBA00022840"/>
    </source>
</evidence>
<evidence type="ECO:0000313" key="6">
    <source>
        <dbReference type="EMBL" id="AXE40105.1"/>
    </source>
</evidence>
<feature type="domain" description="AAA+ ATPase" evidence="5">
    <location>
        <begin position="930"/>
        <end position="1069"/>
    </location>
</feature>
<dbReference type="PANTHER" id="PTHR43392">
    <property type="entry name" value="AAA-TYPE ATPASE FAMILY PROTEIN / ANKYRIN REPEAT FAMILY PROTEIN"/>
    <property type="match status" value="1"/>
</dbReference>
<dbReference type="InterPro" id="IPR050773">
    <property type="entry name" value="CbxX/CfxQ_RuBisCO_ESX"/>
</dbReference>
<dbReference type="InterPro" id="IPR003593">
    <property type="entry name" value="AAA+_ATPase"/>
</dbReference>
<dbReference type="InterPro" id="IPR011050">
    <property type="entry name" value="Pectin_lyase_fold/virulence"/>
</dbReference>
<dbReference type="PANTHER" id="PTHR43392:SF2">
    <property type="entry name" value="AAA-TYPE ATPASE FAMILY PROTEIN _ ANKYRIN REPEAT FAMILY PROTEIN"/>
    <property type="match status" value="1"/>
</dbReference>
<reference evidence="6 7" key="1">
    <citation type="submission" date="2017-12" db="EMBL/GenBank/DDBJ databases">
        <title>The whole genome sequence of the Acidipropionibacterium virtanenii sp. nov. type strain JS278.</title>
        <authorList>
            <person name="Laine P."/>
            <person name="Deptula P."/>
            <person name="Varmanen P."/>
            <person name="Auvinen P."/>
        </authorList>
    </citation>
    <scope>NUCLEOTIDE SEQUENCE [LARGE SCALE GENOMIC DNA]</scope>
    <source>
        <strain evidence="6 7">JS278</strain>
    </source>
</reference>
<dbReference type="Gene3D" id="1.10.8.60">
    <property type="match status" value="1"/>
</dbReference>
<dbReference type="SMART" id="SM00382">
    <property type="entry name" value="AAA"/>
    <property type="match status" value="2"/>
</dbReference>
<dbReference type="EMBL" id="CP025198">
    <property type="protein sequence ID" value="AXE40105.1"/>
    <property type="molecule type" value="Genomic_DNA"/>
</dbReference>
<dbReference type="InterPro" id="IPR003959">
    <property type="entry name" value="ATPase_AAA_core"/>
</dbReference>
<sequence length="1150" mass="124294">MGWVVSTVRVGSGFRKKNLVEAITSSSPGDVLLLDPGVYPFPDGFQLKALTLRGVGERGSVVLDTTLDVTGRAALANLTVRAPAFKNAIIVRKGAQALLDGVDIVAEPASDKVGIWVTGGILEATSCTVGRARANRSENTMLCAIKADAAARVQLAQTSCPESQVWVLGASSAALSHLSAGQLYLEGGSRVSSRDLVILGNGLRRRQIVVSGQSTCELVRLHTSSQAEAFCKNGFLRLALHTTGDPLERASLPVIIEGRSAVDAPAETAHVVDPTPPEPEPYRPKTVTWPAGADWQTLTQDLKIDDTLLLEEGEHTIPETVQLQFDILGKGRPEKTLLKVEGLTVDDGARHSLSNFTLQGLPEYNALSVRPGGELTMSSVTVRNDSGRTVYTVSVQSGRLNAQGCDIECLGCIDDGVTQLSGCTFDAVRIESGDMTMDNCRVMVDGHDNSTTVSGGRLTADGSDLGNLVADGGTAELSSCDARVLYALDGGRITSDDEVRHTPVPGFFNCVVDESASVILHRLVCPDAELAMKVEGTLRVNEIEGTRQGYIDLAQDADVDLPDWIQRRDLDDNPLAQMRTASDHADQPLPAGGDTDVPDPSEQSTQTGKAASSQAPDDPMARIDALTGLDSVKAQIRRFLRTVEFNQQREAQGHHGVEMTLHSLFLGSPGTGKTTVARLLGQALAQAGAISSDVFVEVSQEDLVSPNIGETPQKTRAVLESALGGVLFIDEAYSLYQEAGSGGYGPQAVDTILKFMEDHRSDIMVIFAGYTDKMQDFLNMNPGLRSRVTNTFEFEDYTPDEIARIGLSMLADDGWSVNAELYASVVKRKYARTSDHSNGRWIRNRNQELIGVVIDRYAESGGDVSTILDEDLHTFSGGDAASRRESVDELLGQLDAMVGLAPVKAFVRDLVVQMQADQQLARAGRPASQPTYHMVFEGNPGTGKTTVAEIVAKLFHALGILENANVKTVERRDLVGGYVGHTEQQTGRAIDEAMGGVLFVDEAYQLSVEGFERDFGRQAIETLLTALENKRSSFVAIFAGYTEQMERFLDQNPGLRSRIPHTIVFPDYTSDEVGRIVVARIAADWSVNEELLGDVASSRYAALGERDRSNGRWARNFTEQVELAHKRWIVQHPDTAELTRISDEVVEGLM</sequence>
<organism evidence="6 7">
    <name type="scientific">Acidipropionibacterium virtanenii</name>
    <dbReference type="NCBI Taxonomy" id="2057246"/>
    <lineage>
        <taxon>Bacteria</taxon>
        <taxon>Bacillati</taxon>
        <taxon>Actinomycetota</taxon>
        <taxon>Actinomycetes</taxon>
        <taxon>Propionibacteriales</taxon>
        <taxon>Propionibacteriaceae</taxon>
        <taxon>Acidipropionibacterium</taxon>
    </lineage>
</organism>
<evidence type="ECO:0000256" key="1">
    <source>
        <dbReference type="ARBA" id="ARBA00010378"/>
    </source>
</evidence>
<dbReference type="PRINTS" id="PR00819">
    <property type="entry name" value="CBXCFQXSUPER"/>
</dbReference>
<dbReference type="GO" id="GO:0016887">
    <property type="term" value="F:ATP hydrolysis activity"/>
    <property type="evidence" value="ECO:0007669"/>
    <property type="project" value="InterPro"/>
</dbReference>
<dbReference type="GO" id="GO:0005524">
    <property type="term" value="F:ATP binding"/>
    <property type="evidence" value="ECO:0007669"/>
    <property type="project" value="UniProtKB-KW"/>
</dbReference>
<evidence type="ECO:0000256" key="4">
    <source>
        <dbReference type="SAM" id="MobiDB-lite"/>
    </source>
</evidence>
<feature type="compositionally biased region" description="Polar residues" evidence="4">
    <location>
        <begin position="601"/>
        <end position="615"/>
    </location>
</feature>
<accession>A0A344UXV7</accession>